<protein>
    <submittedName>
        <fullName evidence="1">Uncharacterized protein</fullName>
    </submittedName>
</protein>
<name>A0A1Z5H5E7_9LACO</name>
<reference evidence="1 2" key="1">
    <citation type="submission" date="2015-11" db="EMBL/GenBank/DDBJ databases">
        <title>Draft genome sequences of new species of the genus Lactobacillus isolated from orchardgrass silage.</title>
        <authorList>
            <person name="Tohno M."/>
            <person name="Tanizawa Y."/>
            <person name="Arita M."/>
        </authorList>
    </citation>
    <scope>NUCLEOTIDE SEQUENCE [LARGE SCALE GENOMIC DNA]</scope>
    <source>
        <strain evidence="1 2">IWT5</strain>
    </source>
</reference>
<comment type="caution">
    <text evidence="1">The sequence shown here is derived from an EMBL/GenBank/DDBJ whole genome shotgun (WGS) entry which is preliminary data.</text>
</comment>
<evidence type="ECO:0000313" key="1">
    <source>
        <dbReference type="EMBL" id="GAT18392.1"/>
    </source>
</evidence>
<proteinExistence type="predicted"/>
<dbReference type="EMBL" id="BCMJ01000002">
    <property type="protein sequence ID" value="GAT18392.1"/>
    <property type="molecule type" value="Genomic_DNA"/>
</dbReference>
<sequence precursor="true">MGKTMQRLIKQGLMAFLLMVITIVGVNAVMSHATVSAQAAVKSKTYKTVPKSLQGTWYHYDKGHGLYKITVRKSSLSYGYKKQYTMHNLLVIKYYAKHKTSFYNISSKSNIGPGINLFSYTMKINGKKRHVLAEPSQGAGIRLFVYTSFKTSHVYTAPASLQKHLA</sequence>
<gene>
    <name evidence="1" type="ORF">IWT5_00666</name>
</gene>
<dbReference type="AlphaFoldDB" id="A0A1Z5H5E7"/>
<accession>A0A1Z5H5E7</accession>
<dbReference type="Proteomes" id="UP000223370">
    <property type="component" value="Unassembled WGS sequence"/>
</dbReference>
<evidence type="ECO:0000313" key="2">
    <source>
        <dbReference type="Proteomes" id="UP000223370"/>
    </source>
</evidence>
<keyword evidence="2" id="KW-1185">Reference proteome</keyword>
<dbReference type="OrthoDB" id="2299908at2"/>
<organism evidence="1 2">
    <name type="scientific">Secundilactobacillus silagincola</name>
    <dbReference type="NCBI Taxonomy" id="1714681"/>
    <lineage>
        <taxon>Bacteria</taxon>
        <taxon>Bacillati</taxon>
        <taxon>Bacillota</taxon>
        <taxon>Bacilli</taxon>
        <taxon>Lactobacillales</taxon>
        <taxon>Lactobacillaceae</taxon>
        <taxon>Secundilactobacillus</taxon>
    </lineage>
</organism>
<dbReference type="RefSeq" id="WP_098823900.1">
    <property type="nucleotide sequence ID" value="NZ_BCMJ01000002.1"/>
</dbReference>